<dbReference type="Pfam" id="PF19651">
    <property type="entry name" value="DUF6154"/>
    <property type="match status" value="1"/>
</dbReference>
<dbReference type="RefSeq" id="WP_088909275.1">
    <property type="nucleotide sequence ID" value="NZ_CP018145.1"/>
</dbReference>
<proteinExistence type="predicted"/>
<sequence length="79" mass="9318">MRFIDEVYKLYKGHFNGDEEDITAIVVGILSEQSRDDLLDLVEEMDEEELFHMLATYMIEVMKRKVAMDDEQSPTTMMH</sequence>
<dbReference type="KEGG" id="bfm:BP422_19995"/>
<gene>
    <name evidence="1" type="ORF">BP422_19995</name>
</gene>
<name>A0A220MKG3_9BACL</name>
<evidence type="ECO:0000313" key="1">
    <source>
        <dbReference type="EMBL" id="ASJ55628.1"/>
    </source>
</evidence>
<organism evidence="1 2">
    <name type="scientific">Brevibacillus formosus</name>
    <dbReference type="NCBI Taxonomy" id="54913"/>
    <lineage>
        <taxon>Bacteria</taxon>
        <taxon>Bacillati</taxon>
        <taxon>Bacillota</taxon>
        <taxon>Bacilli</taxon>
        <taxon>Bacillales</taxon>
        <taxon>Paenibacillaceae</taxon>
        <taxon>Brevibacillus</taxon>
    </lineage>
</organism>
<evidence type="ECO:0008006" key="3">
    <source>
        <dbReference type="Google" id="ProtNLM"/>
    </source>
</evidence>
<evidence type="ECO:0000313" key="2">
    <source>
        <dbReference type="Proteomes" id="UP000197781"/>
    </source>
</evidence>
<dbReference type="Proteomes" id="UP000197781">
    <property type="component" value="Chromosome"/>
</dbReference>
<dbReference type="EMBL" id="CP018145">
    <property type="protein sequence ID" value="ASJ55628.1"/>
    <property type="molecule type" value="Genomic_DNA"/>
</dbReference>
<accession>A0A220MKG3</accession>
<dbReference type="AlphaFoldDB" id="A0A220MKG3"/>
<reference evidence="1 2" key="1">
    <citation type="submission" date="2016-11" db="EMBL/GenBank/DDBJ databases">
        <authorList>
            <person name="Jaros S."/>
            <person name="Januszkiewicz K."/>
            <person name="Wedrychowicz H."/>
        </authorList>
    </citation>
    <scope>NUCLEOTIDE SEQUENCE [LARGE SCALE GENOMIC DNA]</scope>
    <source>
        <strain evidence="1 2">NF2</strain>
    </source>
</reference>
<protein>
    <recommendedName>
        <fullName evidence="3">Cytosolic protein</fullName>
    </recommendedName>
</protein>
<dbReference type="InterPro" id="IPR046152">
    <property type="entry name" value="DUF6154"/>
</dbReference>